<dbReference type="AlphaFoldDB" id="A0A3Q4BQ79"/>
<dbReference type="Ensembl" id="ENSMMOT00000023472.1">
    <property type="protein sequence ID" value="ENSMMOP00000023087.1"/>
    <property type="gene ID" value="ENSMMOG00000017570.1"/>
</dbReference>
<protein>
    <submittedName>
        <fullName evidence="1">Uncharacterized protein</fullName>
    </submittedName>
</protein>
<sequence>MLLLSGCVHVETSVFFPPFLSQLNVKMFLLILQLIAVPTSMRSSPHIGRYERLKDFQNVYSEDGESKFSPRYFANWTFCTPVQTYTMETIIDVNNHSPTVYQPTVLQCSSDNFIQLCLTKQWNQWISACPDVTCYHSTCLPVEHFVVCLTFPQLFNISV</sequence>
<organism evidence="1 2">
    <name type="scientific">Mola mola</name>
    <name type="common">Ocean sunfish</name>
    <name type="synonym">Tetraodon mola</name>
    <dbReference type="NCBI Taxonomy" id="94237"/>
    <lineage>
        <taxon>Eukaryota</taxon>
        <taxon>Metazoa</taxon>
        <taxon>Chordata</taxon>
        <taxon>Craniata</taxon>
        <taxon>Vertebrata</taxon>
        <taxon>Euteleostomi</taxon>
        <taxon>Actinopterygii</taxon>
        <taxon>Neopterygii</taxon>
        <taxon>Teleostei</taxon>
        <taxon>Neoteleostei</taxon>
        <taxon>Acanthomorphata</taxon>
        <taxon>Eupercaria</taxon>
        <taxon>Tetraodontiformes</taxon>
        <taxon>Molidae</taxon>
        <taxon>Mola</taxon>
    </lineage>
</organism>
<keyword evidence="2" id="KW-1185">Reference proteome</keyword>
<reference evidence="1" key="2">
    <citation type="submission" date="2025-09" db="UniProtKB">
        <authorList>
            <consortium name="Ensembl"/>
        </authorList>
    </citation>
    <scope>IDENTIFICATION</scope>
</reference>
<evidence type="ECO:0000313" key="2">
    <source>
        <dbReference type="Proteomes" id="UP000261620"/>
    </source>
</evidence>
<proteinExistence type="predicted"/>
<dbReference type="Proteomes" id="UP000261620">
    <property type="component" value="Unplaced"/>
</dbReference>
<accession>A0A3Q4BQ79</accession>
<name>A0A3Q4BQ79_MOLML</name>
<reference evidence="1" key="1">
    <citation type="submission" date="2025-08" db="UniProtKB">
        <authorList>
            <consortium name="Ensembl"/>
        </authorList>
    </citation>
    <scope>IDENTIFICATION</scope>
</reference>
<evidence type="ECO:0000313" key="1">
    <source>
        <dbReference type="Ensembl" id="ENSMMOP00000023087.1"/>
    </source>
</evidence>